<evidence type="ECO:0000256" key="7">
    <source>
        <dbReference type="SAM" id="SignalP"/>
    </source>
</evidence>
<dbReference type="InterPro" id="IPR037944">
    <property type="entry name" value="PRX5-like"/>
</dbReference>
<sequence>MISFHSMPPLRLLWSMACVLQACRAFDLSVSARLERTLPRMAPFRSVHLAMAESNDGKAAGVKKALFGRFRSKREVEKAEKIAPGQSLPDIEVDALLFNEDVEAGEEDALDVPVAVLPIGAALGNGTSILVGMPGAFTPTCNDRHLPGFVNNLDKLRALGVERVAVMTTNDRFVNSAWRNSVEACMQTKSGLIMLSDADGDIVKALGLVDDMGFGLGVRSQRFVLVLEDGVVKHVAVDEGSSDLKSTSAEATIEYLQQTRGAGAAASSQVNDTRPAILAAAALLILLAAYYATTNDALMPQSIGYQKIPSM</sequence>
<dbReference type="InterPro" id="IPR013740">
    <property type="entry name" value="Redoxin"/>
</dbReference>
<dbReference type="GO" id="GO:0045454">
    <property type="term" value="P:cell redox homeostasis"/>
    <property type="evidence" value="ECO:0007669"/>
    <property type="project" value="TreeGrafter"/>
</dbReference>
<keyword evidence="4 6" id="KW-0560">Oxidoreductase</keyword>
<evidence type="ECO:0000256" key="2">
    <source>
        <dbReference type="ARBA" id="ARBA00022559"/>
    </source>
</evidence>
<dbReference type="PANTHER" id="PTHR10430">
    <property type="entry name" value="PEROXIREDOXIN"/>
    <property type="match status" value="1"/>
</dbReference>
<keyword evidence="2 6" id="KW-0575">Peroxidase</keyword>
<organism evidence="9 10">
    <name type="scientific">Prymnesium parvum</name>
    <name type="common">Toxic golden alga</name>
    <dbReference type="NCBI Taxonomy" id="97485"/>
    <lineage>
        <taxon>Eukaryota</taxon>
        <taxon>Haptista</taxon>
        <taxon>Haptophyta</taxon>
        <taxon>Prymnesiophyceae</taxon>
        <taxon>Prymnesiales</taxon>
        <taxon>Prymnesiaceae</taxon>
        <taxon>Prymnesium</taxon>
    </lineage>
</organism>
<feature type="chain" id="PRO_5044194219" description="Redoxin domain-containing protein" evidence="7">
    <location>
        <begin position="26"/>
        <end position="311"/>
    </location>
</feature>
<evidence type="ECO:0000256" key="5">
    <source>
        <dbReference type="PIRSR" id="PIRSR637944-1"/>
    </source>
</evidence>
<dbReference type="GO" id="GO:0034599">
    <property type="term" value="P:cellular response to oxidative stress"/>
    <property type="evidence" value="ECO:0007669"/>
    <property type="project" value="InterPro"/>
</dbReference>
<comment type="similarity">
    <text evidence="1 6">Belongs to the peroxiredoxin family. Prx5 subfamily.</text>
</comment>
<evidence type="ECO:0000256" key="6">
    <source>
        <dbReference type="RuleBase" id="RU366011"/>
    </source>
</evidence>
<evidence type="ECO:0000313" key="9">
    <source>
        <dbReference type="EMBL" id="KAL1522351.1"/>
    </source>
</evidence>
<feature type="active site" description="Cysteine sulfenic acid (-SOH) intermediate" evidence="5">
    <location>
        <position position="141"/>
    </location>
</feature>
<evidence type="ECO:0000313" key="10">
    <source>
        <dbReference type="Proteomes" id="UP001515480"/>
    </source>
</evidence>
<dbReference type="SUPFAM" id="SSF52833">
    <property type="entry name" value="Thioredoxin-like"/>
    <property type="match status" value="1"/>
</dbReference>
<dbReference type="GO" id="GO:0042744">
    <property type="term" value="P:hydrogen peroxide catabolic process"/>
    <property type="evidence" value="ECO:0007669"/>
    <property type="project" value="TreeGrafter"/>
</dbReference>
<protein>
    <recommendedName>
        <fullName evidence="8">Redoxin domain-containing protein</fullName>
    </recommendedName>
</protein>
<dbReference type="GO" id="GO:0008379">
    <property type="term" value="F:thioredoxin peroxidase activity"/>
    <property type="evidence" value="ECO:0007669"/>
    <property type="project" value="InterPro"/>
</dbReference>
<proteinExistence type="inferred from homology"/>
<comment type="caution">
    <text evidence="9">The sequence shown here is derived from an EMBL/GenBank/DDBJ whole genome shotgun (WGS) entry which is preliminary data.</text>
</comment>
<evidence type="ECO:0000256" key="1">
    <source>
        <dbReference type="ARBA" id="ARBA00010505"/>
    </source>
</evidence>
<feature type="signal peptide" evidence="7">
    <location>
        <begin position="1"/>
        <end position="25"/>
    </location>
</feature>
<keyword evidence="3 6" id="KW-0049">Antioxidant</keyword>
<evidence type="ECO:0000256" key="4">
    <source>
        <dbReference type="ARBA" id="ARBA00023002"/>
    </source>
</evidence>
<gene>
    <name evidence="9" type="ORF">AB1Y20_017343</name>
</gene>
<evidence type="ECO:0000256" key="3">
    <source>
        <dbReference type="ARBA" id="ARBA00022862"/>
    </source>
</evidence>
<accession>A0AB34JK80</accession>
<keyword evidence="7" id="KW-0732">Signal</keyword>
<dbReference type="GO" id="GO:0005737">
    <property type="term" value="C:cytoplasm"/>
    <property type="evidence" value="ECO:0007669"/>
    <property type="project" value="TreeGrafter"/>
</dbReference>
<comment type="function">
    <text evidence="6">Thiol-specific peroxidase that catalyzes the reduction of hydrogen peroxide and organic hydroperoxides to water and alcohols, respectively. Plays a role in cell protection against oxidative stress by detoxifying peroxides.</text>
</comment>
<feature type="domain" description="Redoxin" evidence="8">
    <location>
        <begin position="123"/>
        <end position="250"/>
    </location>
</feature>
<dbReference type="CDD" id="cd03013">
    <property type="entry name" value="PRX5_like"/>
    <property type="match status" value="1"/>
</dbReference>
<dbReference type="EMBL" id="JBGBPQ010000006">
    <property type="protein sequence ID" value="KAL1522351.1"/>
    <property type="molecule type" value="Genomic_DNA"/>
</dbReference>
<dbReference type="Proteomes" id="UP001515480">
    <property type="component" value="Unassembled WGS sequence"/>
</dbReference>
<reference evidence="9 10" key="1">
    <citation type="journal article" date="2024" name="Science">
        <title>Giant polyketide synthase enzymes in the biosynthesis of giant marine polyether toxins.</title>
        <authorList>
            <person name="Fallon T.R."/>
            <person name="Shende V.V."/>
            <person name="Wierzbicki I.H."/>
            <person name="Pendleton A.L."/>
            <person name="Watervoot N.F."/>
            <person name="Auber R.P."/>
            <person name="Gonzalez D.J."/>
            <person name="Wisecaver J.H."/>
            <person name="Moore B.S."/>
        </authorList>
    </citation>
    <scope>NUCLEOTIDE SEQUENCE [LARGE SCALE GENOMIC DNA]</scope>
    <source>
        <strain evidence="9 10">12B1</strain>
    </source>
</reference>
<dbReference type="Gene3D" id="3.40.30.10">
    <property type="entry name" value="Glutaredoxin"/>
    <property type="match status" value="1"/>
</dbReference>
<name>A0AB34JK80_PRYPA</name>
<dbReference type="Pfam" id="PF08534">
    <property type="entry name" value="Redoxin"/>
    <property type="match status" value="1"/>
</dbReference>
<dbReference type="InterPro" id="IPR036249">
    <property type="entry name" value="Thioredoxin-like_sf"/>
</dbReference>
<evidence type="ECO:0000259" key="8">
    <source>
        <dbReference type="Pfam" id="PF08534"/>
    </source>
</evidence>
<dbReference type="AlphaFoldDB" id="A0AB34JK80"/>
<keyword evidence="6" id="KW-0676">Redox-active center</keyword>
<dbReference type="PANTHER" id="PTHR10430:SF16">
    <property type="entry name" value="PEROXIREDOXIN-5, MITOCHONDRIAL"/>
    <property type="match status" value="1"/>
</dbReference>
<keyword evidence="10" id="KW-1185">Reference proteome</keyword>